<reference evidence="2" key="1">
    <citation type="submission" date="2021-01" db="EMBL/GenBank/DDBJ databases">
        <authorList>
            <person name="Corre E."/>
            <person name="Pelletier E."/>
            <person name="Niang G."/>
            <person name="Scheremetjew M."/>
            <person name="Finn R."/>
            <person name="Kale V."/>
            <person name="Holt S."/>
            <person name="Cochrane G."/>
            <person name="Meng A."/>
            <person name="Brown T."/>
            <person name="Cohen L."/>
        </authorList>
    </citation>
    <scope>NUCLEOTIDE SEQUENCE</scope>
    <source>
        <strain evidence="2">CCMP644</strain>
    </source>
</reference>
<proteinExistence type="predicted"/>
<evidence type="ECO:0000313" key="2">
    <source>
        <dbReference type="EMBL" id="CAD8976883.1"/>
    </source>
</evidence>
<dbReference type="EMBL" id="HBFX01046385">
    <property type="protein sequence ID" value="CAD8976883.1"/>
    <property type="molecule type" value="Transcribed_RNA"/>
</dbReference>
<evidence type="ECO:0000256" key="1">
    <source>
        <dbReference type="SAM" id="MobiDB-lite"/>
    </source>
</evidence>
<feature type="region of interest" description="Disordered" evidence="1">
    <location>
        <begin position="52"/>
        <end position="74"/>
    </location>
</feature>
<feature type="region of interest" description="Disordered" evidence="1">
    <location>
        <begin position="1"/>
        <end position="20"/>
    </location>
</feature>
<gene>
    <name evidence="2" type="ORF">HAND00432_LOCUS27891</name>
</gene>
<name>A0A6U2EYY9_HEMAN</name>
<feature type="region of interest" description="Disordered" evidence="1">
    <location>
        <begin position="101"/>
        <end position="126"/>
    </location>
</feature>
<accession>A0A6U2EYY9</accession>
<feature type="compositionally biased region" description="Basic and acidic residues" evidence="1">
    <location>
        <begin position="61"/>
        <end position="71"/>
    </location>
</feature>
<dbReference type="AlphaFoldDB" id="A0A6U2EYY9"/>
<protein>
    <recommendedName>
        <fullName evidence="3">Flagellar associated protein</fullName>
    </recommendedName>
</protein>
<sequence length="416" mass="45287">MEQAGMYHTGLAKGHHHKGPRNAANKSLLSFRAGYGITGYCGLIPSSEAIPIPTKGGPNHRPGDNADKNRAQPEWQPGVSIAEPSVYQATIGMAAKAGPTRNAKTVANSPGKTGTGFFGGTDKGEGKPGNPPFVATTVYNEAFSPKKRAPMAPESPGKKAASFLNGTTYSRVYDNTTEMMHGIGWLENAKPPENNFQGEKWKEVLVQRHPEESMYRSDFGEYGSGVSGQLPRQKEHTSLAGTTKGLFMGTPKAYLRMPGYQGFVPTSERNPVAIAQSTNDHDRPDIKDSMRLFNLQQFHTDIPGTQSFRPKDAANLVAGSKGRFGTNTYFANNYVSKPENLALLAEKRGQTKQHGSKQATKKFFQGGKESVSENGMKNAEAFYKLVRPYEGIPRIMQASATTESGYMFGTYSDRNE</sequence>
<organism evidence="2">
    <name type="scientific">Hemiselmis andersenii</name>
    <name type="common">Cryptophyte alga</name>
    <dbReference type="NCBI Taxonomy" id="464988"/>
    <lineage>
        <taxon>Eukaryota</taxon>
        <taxon>Cryptophyceae</taxon>
        <taxon>Cryptomonadales</taxon>
        <taxon>Hemiselmidaceae</taxon>
        <taxon>Hemiselmis</taxon>
    </lineage>
</organism>
<evidence type="ECO:0008006" key="3">
    <source>
        <dbReference type="Google" id="ProtNLM"/>
    </source>
</evidence>